<evidence type="ECO:0000256" key="4">
    <source>
        <dbReference type="ARBA" id="ARBA00022989"/>
    </source>
</evidence>
<dbReference type="AlphaFoldDB" id="A0AAW4FJF3"/>
<feature type="transmembrane region" description="Helical" evidence="6">
    <location>
        <begin position="196"/>
        <end position="227"/>
    </location>
</feature>
<feature type="transmembrane region" description="Helical" evidence="6">
    <location>
        <begin position="239"/>
        <end position="258"/>
    </location>
</feature>
<dbReference type="EMBL" id="WXFA01000003">
    <property type="protein sequence ID" value="MBM3090625.1"/>
    <property type="molecule type" value="Genomic_DNA"/>
</dbReference>
<feature type="transmembrane region" description="Helical" evidence="6">
    <location>
        <begin position="304"/>
        <end position="328"/>
    </location>
</feature>
<keyword evidence="2" id="KW-1003">Cell membrane</keyword>
<evidence type="ECO:0000256" key="3">
    <source>
        <dbReference type="ARBA" id="ARBA00022692"/>
    </source>
</evidence>
<feature type="transmembrane region" description="Helical" evidence="6">
    <location>
        <begin position="155"/>
        <end position="176"/>
    </location>
</feature>
<comment type="caution">
    <text evidence="7">The sequence shown here is derived from an EMBL/GenBank/DDBJ whole genome shotgun (WGS) entry which is preliminary data.</text>
</comment>
<dbReference type="Pfam" id="PF03631">
    <property type="entry name" value="Virul_fac_BrkB"/>
    <property type="match status" value="1"/>
</dbReference>
<protein>
    <submittedName>
        <fullName evidence="7">YihY family inner membrane protein</fullName>
    </submittedName>
</protein>
<name>A0AAW4FJF3_9HYPH</name>
<keyword evidence="3 6" id="KW-0812">Transmembrane</keyword>
<evidence type="ECO:0000313" key="7">
    <source>
        <dbReference type="EMBL" id="MBM3090625.1"/>
    </source>
</evidence>
<dbReference type="GO" id="GO:0005886">
    <property type="term" value="C:plasma membrane"/>
    <property type="evidence" value="ECO:0007669"/>
    <property type="project" value="UniProtKB-SubCell"/>
</dbReference>
<dbReference type="Proteomes" id="UP000744980">
    <property type="component" value="Unassembled WGS sequence"/>
</dbReference>
<evidence type="ECO:0000313" key="8">
    <source>
        <dbReference type="Proteomes" id="UP000744980"/>
    </source>
</evidence>
<gene>
    <name evidence="7" type="ORF">GFB56_07340</name>
</gene>
<evidence type="ECO:0000256" key="2">
    <source>
        <dbReference type="ARBA" id="ARBA00022475"/>
    </source>
</evidence>
<evidence type="ECO:0000256" key="1">
    <source>
        <dbReference type="ARBA" id="ARBA00004651"/>
    </source>
</evidence>
<reference evidence="7 8" key="1">
    <citation type="submission" date="2020-01" db="EMBL/GenBank/DDBJ databases">
        <title>Draft genome assembly of Ensifer adhaerens T173.</title>
        <authorList>
            <person name="Craig J.E."/>
            <person name="Stinchcombe J.R."/>
        </authorList>
    </citation>
    <scope>NUCLEOTIDE SEQUENCE [LARGE SCALE GENOMIC DNA]</scope>
    <source>
        <strain evidence="7 8">T173</strain>
    </source>
</reference>
<comment type="subcellular location">
    <subcellularLocation>
        <location evidence="1">Cell membrane</location>
        <topology evidence="1">Multi-pass membrane protein</topology>
    </subcellularLocation>
</comment>
<sequence>MLPKRITTDPAAAIAVVAVAMVAVSFLLSRQTAIRARGVSMSNDQHSIVEDEHGRYASVPEQLPARGLRDVFWRVVHEVAEDRVAFVAAGVTFYLLLALFPALAALVSLYGLMADPAVISDHLRDLAGMLPPGTFEVFSEQLHALVERRDTTLGIAFLVGLMIAVWSTHNGTLAVFDAMNVAYEENEKRRFVKLNLIALAFTFCAILAAVFLIGVMALLPAILQLVWLEPWKETLALLVRWPILMLVSLLAMTAVYRFGPSRQPARLRWLTWGALFSTLAWVVMTLCFSWYLDKFADYNATYGALGGLVGFMMWIWLSVCILIVGAELNAELEHQTSRDTTTGAPLPMGARGAYMADNIGRIVN</sequence>
<accession>A0AAW4FJF3</accession>
<dbReference type="NCBIfam" id="TIGR00765">
    <property type="entry name" value="yihY_not_rbn"/>
    <property type="match status" value="1"/>
</dbReference>
<keyword evidence="8" id="KW-1185">Reference proteome</keyword>
<dbReference type="PANTHER" id="PTHR30213:SF0">
    <property type="entry name" value="UPF0761 MEMBRANE PROTEIN YIHY"/>
    <property type="match status" value="1"/>
</dbReference>
<proteinExistence type="predicted"/>
<dbReference type="InterPro" id="IPR017039">
    <property type="entry name" value="Virul_fac_BrkB"/>
</dbReference>
<evidence type="ECO:0000256" key="6">
    <source>
        <dbReference type="SAM" id="Phobius"/>
    </source>
</evidence>
<dbReference type="RefSeq" id="WP_025430167.1">
    <property type="nucleotide sequence ID" value="NZ_CP083374.1"/>
</dbReference>
<evidence type="ECO:0000256" key="5">
    <source>
        <dbReference type="ARBA" id="ARBA00023136"/>
    </source>
</evidence>
<feature type="transmembrane region" description="Helical" evidence="6">
    <location>
        <begin position="84"/>
        <end position="113"/>
    </location>
</feature>
<dbReference type="PANTHER" id="PTHR30213">
    <property type="entry name" value="INNER MEMBRANE PROTEIN YHJD"/>
    <property type="match status" value="1"/>
</dbReference>
<feature type="transmembrane region" description="Helical" evidence="6">
    <location>
        <begin position="270"/>
        <end position="292"/>
    </location>
</feature>
<organism evidence="7 8">
    <name type="scientific">Ensifer canadensis</name>
    <dbReference type="NCBI Taxonomy" id="555315"/>
    <lineage>
        <taxon>Bacteria</taxon>
        <taxon>Pseudomonadati</taxon>
        <taxon>Pseudomonadota</taxon>
        <taxon>Alphaproteobacteria</taxon>
        <taxon>Hyphomicrobiales</taxon>
        <taxon>Rhizobiaceae</taxon>
        <taxon>Sinorhizobium/Ensifer group</taxon>
        <taxon>Ensifer</taxon>
    </lineage>
</organism>
<keyword evidence="4 6" id="KW-1133">Transmembrane helix</keyword>
<feature type="transmembrane region" description="Helical" evidence="6">
    <location>
        <begin position="12"/>
        <end position="29"/>
    </location>
</feature>
<keyword evidence="5 6" id="KW-0472">Membrane</keyword>